<dbReference type="OrthoDB" id="9804277at2"/>
<dbReference type="EC" id="2.3.1.269" evidence="9"/>
<dbReference type="InterPro" id="IPR004563">
    <property type="entry name" value="Apolipo_AcylTrfase"/>
</dbReference>
<dbReference type="PANTHER" id="PTHR38686:SF1">
    <property type="entry name" value="APOLIPOPROTEIN N-ACYLTRANSFERASE"/>
    <property type="match status" value="1"/>
</dbReference>
<evidence type="ECO:0000313" key="11">
    <source>
        <dbReference type="EMBL" id="RCS58411.1"/>
    </source>
</evidence>
<feature type="transmembrane region" description="Helical" evidence="9">
    <location>
        <begin position="29"/>
        <end position="44"/>
    </location>
</feature>
<comment type="catalytic activity">
    <reaction evidence="9">
        <text>N-terminal S-1,2-diacyl-sn-glyceryl-L-cysteinyl-[lipoprotein] + a glycerophospholipid = N-acyl-S-1,2-diacyl-sn-glyceryl-L-cysteinyl-[lipoprotein] + a 2-acyl-sn-glycero-3-phospholipid + H(+)</text>
        <dbReference type="Rhea" id="RHEA:48228"/>
        <dbReference type="Rhea" id="RHEA-COMP:14681"/>
        <dbReference type="Rhea" id="RHEA-COMP:14684"/>
        <dbReference type="ChEBI" id="CHEBI:15378"/>
        <dbReference type="ChEBI" id="CHEBI:136912"/>
        <dbReference type="ChEBI" id="CHEBI:140656"/>
        <dbReference type="ChEBI" id="CHEBI:140657"/>
        <dbReference type="ChEBI" id="CHEBI:140660"/>
        <dbReference type="EC" id="2.3.1.269"/>
    </reaction>
</comment>
<accession>A0A368L4A2</accession>
<name>A0A368L4A2_9BURK</name>
<keyword evidence="11" id="KW-0449">Lipoprotein</keyword>
<dbReference type="InterPro" id="IPR045378">
    <property type="entry name" value="LNT_N"/>
</dbReference>
<dbReference type="Pfam" id="PF20154">
    <property type="entry name" value="LNT_N"/>
    <property type="match status" value="1"/>
</dbReference>
<gene>
    <name evidence="9" type="primary">lnt</name>
    <name evidence="11" type="ORF">DU000_06245</name>
</gene>
<evidence type="ECO:0000256" key="7">
    <source>
        <dbReference type="ARBA" id="ARBA00023136"/>
    </source>
</evidence>
<feature type="transmembrane region" description="Helical" evidence="9">
    <location>
        <begin position="485"/>
        <end position="506"/>
    </location>
</feature>
<dbReference type="UniPathway" id="UPA00666"/>
<dbReference type="EMBL" id="QPGB01000002">
    <property type="protein sequence ID" value="RCS58411.1"/>
    <property type="molecule type" value="Genomic_DNA"/>
</dbReference>
<evidence type="ECO:0000313" key="12">
    <source>
        <dbReference type="Proteomes" id="UP000252357"/>
    </source>
</evidence>
<dbReference type="AlphaFoldDB" id="A0A368L4A2"/>
<evidence type="ECO:0000256" key="8">
    <source>
        <dbReference type="ARBA" id="ARBA00023315"/>
    </source>
</evidence>
<feature type="transmembrane region" description="Helical" evidence="9">
    <location>
        <begin position="87"/>
        <end position="110"/>
    </location>
</feature>
<reference evidence="11 12" key="1">
    <citation type="journal article" date="2018" name="Int. J. Syst. Evol. Microbiol.">
        <title>Parvibium lacunae gen. nov., sp. nov., a new member of the family Alcaligenaceae isolated from a freshwater pond.</title>
        <authorList>
            <person name="Chen W.M."/>
            <person name="Xie P.B."/>
            <person name="Hsu M.Y."/>
            <person name="Sheu S.Y."/>
        </authorList>
    </citation>
    <scope>NUCLEOTIDE SEQUENCE [LARGE SCALE GENOMIC DNA]</scope>
    <source>
        <strain evidence="11 12">KMB9</strain>
    </source>
</reference>
<evidence type="ECO:0000256" key="1">
    <source>
        <dbReference type="ARBA" id="ARBA00004651"/>
    </source>
</evidence>
<dbReference type="HAMAP" id="MF_01148">
    <property type="entry name" value="Lnt"/>
    <property type="match status" value="1"/>
</dbReference>
<keyword evidence="12" id="KW-1185">Reference proteome</keyword>
<evidence type="ECO:0000256" key="2">
    <source>
        <dbReference type="ARBA" id="ARBA00010065"/>
    </source>
</evidence>
<dbReference type="Pfam" id="PF00795">
    <property type="entry name" value="CN_hydrolase"/>
    <property type="match status" value="1"/>
</dbReference>
<comment type="pathway">
    <text evidence="9">Protein modification; lipoprotein biosynthesis (N-acyl transfer).</text>
</comment>
<protein>
    <recommendedName>
        <fullName evidence="9">Apolipoprotein N-acyltransferase</fullName>
        <shortName evidence="9">ALP N-acyltransferase</shortName>
        <ecNumber evidence="9">2.3.1.269</ecNumber>
    </recommendedName>
</protein>
<dbReference type="CDD" id="cd07571">
    <property type="entry name" value="ALP_N-acyl_transferase"/>
    <property type="match status" value="1"/>
</dbReference>
<dbReference type="Gene3D" id="3.60.110.10">
    <property type="entry name" value="Carbon-nitrogen hydrolase"/>
    <property type="match status" value="1"/>
</dbReference>
<comment type="caution">
    <text evidence="11">The sequence shown here is derived from an EMBL/GenBank/DDBJ whole genome shotgun (WGS) entry which is preliminary data.</text>
</comment>
<comment type="similarity">
    <text evidence="2 9">Belongs to the CN hydrolase family. Apolipoprotein N-acyltransferase subfamily.</text>
</comment>
<dbReference type="InterPro" id="IPR003010">
    <property type="entry name" value="C-N_Hydrolase"/>
</dbReference>
<dbReference type="RefSeq" id="WP_114402494.1">
    <property type="nucleotide sequence ID" value="NZ_QPGB01000002.1"/>
</dbReference>
<feature type="domain" description="CN hydrolase" evidence="10">
    <location>
        <begin position="236"/>
        <end position="482"/>
    </location>
</feature>
<feature type="transmembrane region" description="Helical" evidence="9">
    <location>
        <begin position="122"/>
        <end position="140"/>
    </location>
</feature>
<organism evidence="11 12">
    <name type="scientific">Parvibium lacunae</name>
    <dbReference type="NCBI Taxonomy" id="1888893"/>
    <lineage>
        <taxon>Bacteria</taxon>
        <taxon>Pseudomonadati</taxon>
        <taxon>Pseudomonadota</taxon>
        <taxon>Betaproteobacteria</taxon>
        <taxon>Burkholderiales</taxon>
        <taxon>Alcaligenaceae</taxon>
        <taxon>Parvibium</taxon>
    </lineage>
</organism>
<keyword evidence="5 9" id="KW-0812">Transmembrane</keyword>
<evidence type="ECO:0000256" key="4">
    <source>
        <dbReference type="ARBA" id="ARBA00022679"/>
    </source>
</evidence>
<dbReference type="NCBIfam" id="TIGR00546">
    <property type="entry name" value="lnt"/>
    <property type="match status" value="1"/>
</dbReference>
<dbReference type="InterPro" id="IPR036526">
    <property type="entry name" value="C-N_Hydrolase_sf"/>
</dbReference>
<proteinExistence type="inferred from homology"/>
<dbReference type="GO" id="GO:0005886">
    <property type="term" value="C:plasma membrane"/>
    <property type="evidence" value="ECO:0007669"/>
    <property type="project" value="UniProtKB-SubCell"/>
</dbReference>
<evidence type="ECO:0000256" key="5">
    <source>
        <dbReference type="ARBA" id="ARBA00022692"/>
    </source>
</evidence>
<evidence type="ECO:0000256" key="3">
    <source>
        <dbReference type="ARBA" id="ARBA00022475"/>
    </source>
</evidence>
<dbReference type="PROSITE" id="PS50263">
    <property type="entry name" value="CN_HYDROLASE"/>
    <property type="match status" value="1"/>
</dbReference>
<keyword evidence="6 9" id="KW-1133">Transmembrane helix</keyword>
<keyword evidence="4 9" id="KW-0808">Transferase</keyword>
<keyword evidence="7 9" id="KW-0472">Membrane</keyword>
<feature type="transmembrane region" description="Helical" evidence="9">
    <location>
        <begin position="169"/>
        <end position="191"/>
    </location>
</feature>
<feature type="transmembrane region" description="Helical" evidence="9">
    <location>
        <begin position="203"/>
        <end position="223"/>
    </location>
</feature>
<dbReference type="Proteomes" id="UP000252357">
    <property type="component" value="Unassembled WGS sequence"/>
</dbReference>
<dbReference type="GO" id="GO:0042158">
    <property type="term" value="P:lipoprotein biosynthetic process"/>
    <property type="evidence" value="ECO:0007669"/>
    <property type="project" value="UniProtKB-UniRule"/>
</dbReference>
<comment type="function">
    <text evidence="9">Catalyzes the phospholipid dependent N-acylation of the N-terminal cysteine of apolipoprotein, the last step in lipoprotein maturation.</text>
</comment>
<keyword evidence="3 9" id="KW-1003">Cell membrane</keyword>
<keyword evidence="8 9" id="KW-0012">Acyltransferase</keyword>
<sequence length="514" mass="57810">MQTYLVHLACALILGVLHSASFAPLEAWYLQALSLGGLYWLLQPRDQAPAVPPPWLLGLVFGLAWFGAGVSWIFISLYRYGQMPVWIAAPATFLFCLYLSLYPALFAALWSRFLARLHGSQGVAYQALLFGALWALTEWLRGTLFTGFPWLNTGYAHTVGPLRGYAPILGVYGLAWLSASLAALLALYWQARQHPAAHPRRQWYGAMMLLTGVLGLVLHWIPWTRAHESPITVRLLQGGIPQDTKFRVDRLNTSLGTYFGLIEEKPADLIALPETAFPLFWQDLPIDYQRRLQRFANAYQSHLITGIPLEEPPGYYTNSAVLFRPGASNGTVRFDARYDKHHLVPFGEFIPWGFRWFVDLMQMPLGDFGRGDPQQPPFNVAKQRIATNICYEDLFGEELRLSGRHATVLLNLSNLAWFGDTYALPQHLQISQMRALELRKPMLRATNTGMTAIIQADGQVTKKLLPFITATAEGVVQGRTGWTPYAGWGNAAFIGLLVAVFSYPFWRKRRARVG</sequence>
<evidence type="ECO:0000259" key="10">
    <source>
        <dbReference type="PROSITE" id="PS50263"/>
    </source>
</evidence>
<evidence type="ECO:0000256" key="9">
    <source>
        <dbReference type="HAMAP-Rule" id="MF_01148"/>
    </source>
</evidence>
<dbReference type="PANTHER" id="PTHR38686">
    <property type="entry name" value="APOLIPOPROTEIN N-ACYLTRANSFERASE"/>
    <property type="match status" value="1"/>
</dbReference>
<dbReference type="SUPFAM" id="SSF56317">
    <property type="entry name" value="Carbon-nitrogen hydrolase"/>
    <property type="match status" value="1"/>
</dbReference>
<dbReference type="GO" id="GO:0016410">
    <property type="term" value="F:N-acyltransferase activity"/>
    <property type="evidence" value="ECO:0007669"/>
    <property type="project" value="UniProtKB-UniRule"/>
</dbReference>
<comment type="subcellular location">
    <subcellularLocation>
        <location evidence="1 9">Cell membrane</location>
        <topology evidence="1 9">Multi-pass membrane protein</topology>
    </subcellularLocation>
</comment>
<evidence type="ECO:0000256" key="6">
    <source>
        <dbReference type="ARBA" id="ARBA00022989"/>
    </source>
</evidence>
<feature type="transmembrane region" description="Helical" evidence="9">
    <location>
        <begin position="56"/>
        <end position="75"/>
    </location>
</feature>